<proteinExistence type="predicted"/>
<sequence length="67" mass="7710">MTITEATVWELRLNDVPAAEVREHVGRRIERELEEDRQWDLKIASILSNEVNRMDSLLTEGTAKNCG</sequence>
<gene>
    <name evidence="1" type="ORF">WN985_29655</name>
</gene>
<dbReference type="RefSeq" id="WP_342310525.1">
    <property type="nucleotide sequence ID" value="NZ_CP150850.1"/>
</dbReference>
<organism evidence="1 2">
    <name type="scientific">Burkholderia pyrrocinia</name>
    <name type="common">Pseudomonas pyrrocinia</name>
    <dbReference type="NCBI Taxonomy" id="60550"/>
    <lineage>
        <taxon>Bacteria</taxon>
        <taxon>Pseudomonadati</taxon>
        <taxon>Pseudomonadota</taxon>
        <taxon>Betaproteobacteria</taxon>
        <taxon>Burkholderiales</taxon>
        <taxon>Burkholderiaceae</taxon>
        <taxon>Burkholderia</taxon>
        <taxon>Burkholderia cepacia complex</taxon>
    </lineage>
</organism>
<evidence type="ECO:0000313" key="2">
    <source>
        <dbReference type="Proteomes" id="UP001484179"/>
    </source>
</evidence>
<protein>
    <submittedName>
        <fullName evidence="1">Uncharacterized protein</fullName>
    </submittedName>
</protein>
<reference evidence="1 2" key="1">
    <citation type="submission" date="2024-04" db="EMBL/GenBank/DDBJ databases">
        <title>Biological Control Activity of Plant Growth Promoting Rhizobacteria Burkholderia pyrrocinia BX1 against Tobacco black shank Introduction Tobacco black shank (TBS) caused by the oomycete Phytophthora. nicotianae (P. nicotianae) has become a destructive soil.</title>
        <authorList>
            <person name="Liu X."/>
            <person name="Shu C."/>
        </authorList>
    </citation>
    <scope>NUCLEOTIDE SEQUENCE [LARGE SCALE GENOMIC DNA]</scope>
    <source>
        <strain evidence="1 2">BX1</strain>
    </source>
</reference>
<dbReference type="Proteomes" id="UP001484179">
    <property type="component" value="Chromosome 2"/>
</dbReference>
<name>A0ABZ3BNN7_BURPY</name>
<dbReference type="EMBL" id="CP150850">
    <property type="protein sequence ID" value="WZW56669.1"/>
    <property type="molecule type" value="Genomic_DNA"/>
</dbReference>
<keyword evidence="2" id="KW-1185">Reference proteome</keyword>
<accession>A0ABZ3BNN7</accession>
<evidence type="ECO:0000313" key="1">
    <source>
        <dbReference type="EMBL" id="WZW56669.1"/>
    </source>
</evidence>